<reference evidence="2" key="1">
    <citation type="journal article" date="2020" name="Ecol. Evol.">
        <title>Genome structure and content of the rice root-knot nematode (Meloidogyne graminicola).</title>
        <authorList>
            <person name="Phan N.T."/>
            <person name="Danchin E.G.J."/>
            <person name="Klopp C."/>
            <person name="Perfus-Barbeoch L."/>
            <person name="Kozlowski D.K."/>
            <person name="Koutsovoulos G.D."/>
            <person name="Lopez-Roques C."/>
            <person name="Bouchez O."/>
            <person name="Zahm M."/>
            <person name="Besnard G."/>
            <person name="Bellafiore S."/>
        </authorList>
    </citation>
    <scope>NUCLEOTIDE SEQUENCE</scope>
    <source>
        <strain evidence="2">VN-18</strain>
    </source>
</reference>
<dbReference type="EMBL" id="JABEBT010000020">
    <property type="protein sequence ID" value="KAF7637367.1"/>
    <property type="molecule type" value="Genomic_DNA"/>
</dbReference>
<feature type="transmembrane region" description="Helical" evidence="1">
    <location>
        <begin position="6"/>
        <end position="24"/>
    </location>
</feature>
<keyword evidence="1" id="KW-0472">Membrane</keyword>
<dbReference type="OrthoDB" id="5901007at2759"/>
<evidence type="ECO:0000313" key="3">
    <source>
        <dbReference type="Proteomes" id="UP000605970"/>
    </source>
</evidence>
<dbReference type="Proteomes" id="UP000605970">
    <property type="component" value="Unassembled WGS sequence"/>
</dbReference>
<evidence type="ECO:0000256" key="1">
    <source>
        <dbReference type="SAM" id="Phobius"/>
    </source>
</evidence>
<dbReference type="AlphaFoldDB" id="A0A8S9ZW65"/>
<accession>A0A8S9ZW65</accession>
<name>A0A8S9ZW65_9BILA</name>
<evidence type="ECO:0000313" key="2">
    <source>
        <dbReference type="EMBL" id="KAF7637367.1"/>
    </source>
</evidence>
<keyword evidence="1" id="KW-0812">Transmembrane</keyword>
<organism evidence="2 3">
    <name type="scientific">Meloidogyne graminicola</name>
    <dbReference type="NCBI Taxonomy" id="189291"/>
    <lineage>
        <taxon>Eukaryota</taxon>
        <taxon>Metazoa</taxon>
        <taxon>Ecdysozoa</taxon>
        <taxon>Nematoda</taxon>
        <taxon>Chromadorea</taxon>
        <taxon>Rhabditida</taxon>
        <taxon>Tylenchina</taxon>
        <taxon>Tylenchomorpha</taxon>
        <taxon>Tylenchoidea</taxon>
        <taxon>Meloidogynidae</taxon>
        <taxon>Meloidogyninae</taxon>
        <taxon>Meloidogyne</taxon>
    </lineage>
</organism>
<sequence length="82" mass="9640">MLFVLFVFIFPSIICALLGFYFCIHHNTKQINDFEDLINLDKSSNLFLLKQNEKNYCYSQTPLLLNNGLNNNNLNKRLIILK</sequence>
<keyword evidence="3" id="KW-1185">Reference proteome</keyword>
<gene>
    <name evidence="2" type="ORF">Mgra_00003111</name>
</gene>
<comment type="caution">
    <text evidence="2">The sequence shown here is derived from an EMBL/GenBank/DDBJ whole genome shotgun (WGS) entry which is preliminary data.</text>
</comment>
<keyword evidence="1" id="KW-1133">Transmembrane helix</keyword>
<protein>
    <submittedName>
        <fullName evidence="2">Uncharacterized protein</fullName>
    </submittedName>
</protein>
<proteinExistence type="predicted"/>